<dbReference type="Proteomes" id="UP000005536">
    <property type="component" value="Unassembled WGS sequence"/>
</dbReference>
<reference evidence="1 2" key="1">
    <citation type="submission" date="2010-02" db="EMBL/GenBank/DDBJ databases">
        <authorList>
            <person name="Weinstock G."/>
            <person name="Sodergren E."/>
            <person name="Clifton S."/>
            <person name="Fulton L."/>
            <person name="Fulton B."/>
            <person name="Courtney L."/>
            <person name="Fronick C."/>
            <person name="Harrison M."/>
            <person name="Strong C."/>
            <person name="Farmer C."/>
            <person name="Delahaunty K."/>
            <person name="Markovic C."/>
            <person name="Hall O."/>
            <person name="Minx P."/>
            <person name="Tomlinson C."/>
            <person name="Mitreva M."/>
            <person name="Nelson J."/>
            <person name="Hou S."/>
            <person name="Wollam A."/>
            <person name="Pepin K.H."/>
            <person name="Johnson M."/>
            <person name="Bhonagiri V."/>
            <person name="Zhang X."/>
            <person name="Suruliraj S."/>
            <person name="Warren W."/>
            <person name="Chinwalla A."/>
            <person name="Mardis E.R."/>
            <person name="Wilson R.K."/>
        </authorList>
    </citation>
    <scope>NUCLEOTIDE SEQUENCE [LARGE SCALE GENOMIC DNA]</scope>
    <source>
        <strain evidence="1 2">ATCC 29315</strain>
    </source>
</reference>
<organism evidence="1 2">
    <name type="scientific">Neisseria elongata subsp. glycolytica ATCC 29315</name>
    <dbReference type="NCBI Taxonomy" id="546263"/>
    <lineage>
        <taxon>Bacteria</taxon>
        <taxon>Pseudomonadati</taxon>
        <taxon>Pseudomonadota</taxon>
        <taxon>Betaproteobacteria</taxon>
        <taxon>Neisseriales</taxon>
        <taxon>Neisseriaceae</taxon>
        <taxon>Neisseria</taxon>
    </lineage>
</organism>
<proteinExistence type="predicted"/>
<name>D4DP15_NEIEG</name>
<comment type="caution">
    <text evidence="1">The sequence shown here is derived from an EMBL/GenBank/DDBJ whole genome shotgun (WGS) entry which is preliminary data.</text>
</comment>
<accession>D4DP15</accession>
<protein>
    <submittedName>
        <fullName evidence="1">Uncharacterized protein</fullName>
    </submittedName>
</protein>
<evidence type="ECO:0000313" key="1">
    <source>
        <dbReference type="EMBL" id="EFE50424.1"/>
    </source>
</evidence>
<dbReference type="AlphaFoldDB" id="D4DP15"/>
<sequence length="39" mass="4764">MRKKYFAADEKRGRLKAWLDTFRRPLSVIWQITLQTIII</sequence>
<gene>
    <name evidence="1" type="ORF">NEIELOOT_00800</name>
</gene>
<dbReference type="EMBL" id="ADBF01000019">
    <property type="protein sequence ID" value="EFE50424.1"/>
    <property type="molecule type" value="Genomic_DNA"/>
</dbReference>
<evidence type="ECO:0000313" key="2">
    <source>
        <dbReference type="Proteomes" id="UP000005536"/>
    </source>
</evidence>